<feature type="domain" description="TRNA-binding" evidence="4">
    <location>
        <begin position="79"/>
        <end position="190"/>
    </location>
</feature>
<evidence type="ECO:0000256" key="3">
    <source>
        <dbReference type="PROSITE-ProRule" id="PRU00209"/>
    </source>
</evidence>
<keyword evidence="6" id="KW-1185">Reference proteome</keyword>
<accession>A0A4V1AQD1</accession>
<keyword evidence="1 3" id="KW-0820">tRNA-binding</keyword>
<proteinExistence type="predicted"/>
<dbReference type="SUPFAM" id="SSF50249">
    <property type="entry name" value="Nucleic acid-binding proteins"/>
    <property type="match status" value="1"/>
</dbReference>
<dbReference type="RefSeq" id="WP_134298076.1">
    <property type="nucleotide sequence ID" value="NZ_CP038013.1"/>
</dbReference>
<gene>
    <name evidence="5" type="ORF">SGLAD_v1c08800</name>
</gene>
<dbReference type="InterPro" id="IPR002547">
    <property type="entry name" value="tRNA-bd_dom"/>
</dbReference>
<dbReference type="Proteomes" id="UP000294309">
    <property type="component" value="Chromosome"/>
</dbReference>
<dbReference type="NCBIfam" id="NF045760">
    <property type="entry name" value="YtpR"/>
    <property type="match status" value="1"/>
</dbReference>
<reference evidence="5 6" key="1">
    <citation type="submission" date="2019-03" db="EMBL/GenBank/DDBJ databases">
        <title>Complete genome sequence of Spiroplasma gladiatoris TG-1 (DSM 22552).</title>
        <authorList>
            <person name="Lin Y.-C."/>
            <person name="Chou L."/>
            <person name="Kuo C.-H."/>
        </authorList>
    </citation>
    <scope>NUCLEOTIDE SEQUENCE [LARGE SCALE GENOMIC DNA]</scope>
    <source>
        <strain evidence="5 6">TG-1</strain>
    </source>
</reference>
<evidence type="ECO:0000313" key="6">
    <source>
        <dbReference type="Proteomes" id="UP000294309"/>
    </source>
</evidence>
<name>A0A4V1AQD1_9MOLU</name>
<organism evidence="5 6">
    <name type="scientific">Spiroplasma gladiatoris</name>
    <dbReference type="NCBI Taxonomy" id="2143"/>
    <lineage>
        <taxon>Bacteria</taxon>
        <taxon>Bacillati</taxon>
        <taxon>Mycoplasmatota</taxon>
        <taxon>Mollicutes</taxon>
        <taxon>Entomoplasmatales</taxon>
        <taxon>Spiroplasmataceae</taxon>
        <taxon>Spiroplasma</taxon>
    </lineage>
</organism>
<protein>
    <submittedName>
        <fullName evidence="5">tRNA-binding protein</fullName>
    </submittedName>
</protein>
<dbReference type="Gene3D" id="2.40.50.140">
    <property type="entry name" value="Nucleic acid-binding proteins"/>
    <property type="match status" value="1"/>
</dbReference>
<dbReference type="GO" id="GO:0000049">
    <property type="term" value="F:tRNA binding"/>
    <property type="evidence" value="ECO:0007669"/>
    <property type="project" value="UniProtKB-UniRule"/>
</dbReference>
<dbReference type="PROSITE" id="PS50886">
    <property type="entry name" value="TRBD"/>
    <property type="match status" value="1"/>
</dbReference>
<dbReference type="KEGG" id="sgq:SGLAD_v1c08800"/>
<dbReference type="InterPro" id="IPR012340">
    <property type="entry name" value="NA-bd_OB-fold"/>
</dbReference>
<evidence type="ECO:0000256" key="2">
    <source>
        <dbReference type="ARBA" id="ARBA00022884"/>
    </source>
</evidence>
<dbReference type="Pfam" id="PF01588">
    <property type="entry name" value="tRNA_bind"/>
    <property type="match status" value="1"/>
</dbReference>
<dbReference type="InterPro" id="IPR033714">
    <property type="entry name" value="tRNA_bind_bactPheRS"/>
</dbReference>
<dbReference type="CDD" id="cd02796">
    <property type="entry name" value="tRNA_bind_bactPheRS"/>
    <property type="match status" value="1"/>
</dbReference>
<dbReference type="OrthoDB" id="9805455at2"/>
<keyword evidence="2 3" id="KW-0694">RNA-binding</keyword>
<dbReference type="Gene3D" id="3.30.1940.10">
    <property type="entry name" value="YtpR-like"/>
    <property type="match status" value="1"/>
</dbReference>
<dbReference type="AlphaFoldDB" id="A0A4V1AQD1"/>
<dbReference type="EMBL" id="CP038013">
    <property type="protein sequence ID" value="QBQ08079.1"/>
    <property type="molecule type" value="Genomic_DNA"/>
</dbReference>
<evidence type="ECO:0000313" key="5">
    <source>
        <dbReference type="EMBL" id="QBQ08079.1"/>
    </source>
</evidence>
<dbReference type="InterPro" id="IPR037154">
    <property type="entry name" value="YtpR-like_sf"/>
</dbReference>
<sequence length="193" mass="21780">MKIFINYNKNFDVLMTLISNKPVNKTISLENKEVLYNDSEIVGINIFNPEIDKNKKYLLEANELKDYVKESLKSIIKIDTLENQFVVAKVEECEPIKNTHLSLCKVNDGNNIIQIVCGAKNVKKGMLTCLATVGAFMPDGKQILKGFLKGYDSFGMLCSKKELNITNDSLNDEGIIELNIDQNKIGKSIWEVI</sequence>
<evidence type="ECO:0000259" key="4">
    <source>
        <dbReference type="PROSITE" id="PS50886"/>
    </source>
</evidence>
<evidence type="ECO:0000256" key="1">
    <source>
        <dbReference type="ARBA" id="ARBA00022555"/>
    </source>
</evidence>